<comment type="caution">
    <text evidence="2">The sequence shown here is derived from an EMBL/GenBank/DDBJ whole genome shotgun (WGS) entry which is preliminary data.</text>
</comment>
<gene>
    <name evidence="2" type="ORF">KUF71_023028</name>
</gene>
<dbReference type="Pfam" id="PF05821">
    <property type="entry name" value="NDUF_B8"/>
    <property type="match status" value="1"/>
</dbReference>
<dbReference type="EMBL" id="JAHWGI010000331">
    <property type="protein sequence ID" value="KAK3913571.1"/>
    <property type="molecule type" value="Genomic_DNA"/>
</dbReference>
<evidence type="ECO:0000256" key="1">
    <source>
        <dbReference type="SAM" id="Phobius"/>
    </source>
</evidence>
<keyword evidence="1" id="KW-0472">Membrane</keyword>
<keyword evidence="3" id="KW-1185">Reference proteome</keyword>
<evidence type="ECO:0000313" key="3">
    <source>
        <dbReference type="Proteomes" id="UP001219518"/>
    </source>
</evidence>
<keyword evidence="1" id="KW-1133">Transmembrane helix</keyword>
<organism evidence="2 3">
    <name type="scientific">Frankliniella fusca</name>
    <dbReference type="NCBI Taxonomy" id="407009"/>
    <lineage>
        <taxon>Eukaryota</taxon>
        <taxon>Metazoa</taxon>
        <taxon>Ecdysozoa</taxon>
        <taxon>Arthropoda</taxon>
        <taxon>Hexapoda</taxon>
        <taxon>Insecta</taxon>
        <taxon>Pterygota</taxon>
        <taxon>Neoptera</taxon>
        <taxon>Paraneoptera</taxon>
        <taxon>Thysanoptera</taxon>
        <taxon>Terebrantia</taxon>
        <taxon>Thripoidea</taxon>
        <taxon>Thripidae</taxon>
        <taxon>Frankliniella</taxon>
    </lineage>
</organism>
<dbReference type="AlphaFoldDB" id="A0AAE1H256"/>
<reference evidence="2" key="1">
    <citation type="submission" date="2021-07" db="EMBL/GenBank/DDBJ databases">
        <authorList>
            <person name="Catto M.A."/>
            <person name="Jacobson A."/>
            <person name="Kennedy G."/>
            <person name="Labadie P."/>
            <person name="Hunt B.G."/>
            <person name="Srinivasan R."/>
        </authorList>
    </citation>
    <scope>NUCLEOTIDE SEQUENCE</scope>
    <source>
        <strain evidence="2">PL_HMW_Pooled</strain>
        <tissue evidence="2">Head</tissue>
    </source>
</reference>
<sequence length="189" mass="21628">MALLRQLLRQRGLAMQPALLYNSSRTAVRVLADYMPGPYPKTEKERLAAAKKYGLLPEEYKPLPDDGWGRGDYPDLPMRGADSRDDYYPWDMPEYKKNYGEVWHVESEILGEDRLDPAKDWWYSRKGMIGMLVGTMTVLGIIAVVTDPYRLHRPVSVKAIPGKTPDKVFYSFERGLELPPLYSVQTDGN</sequence>
<keyword evidence="1" id="KW-0812">Transmembrane</keyword>
<dbReference type="PANTHER" id="PTHR12840">
    <property type="entry name" value="NADH-UBIQUINONE OXIDOREDUCTASE ASHI SUBUNIT"/>
    <property type="match status" value="1"/>
</dbReference>
<dbReference type="GO" id="GO:0005739">
    <property type="term" value="C:mitochondrion"/>
    <property type="evidence" value="ECO:0007669"/>
    <property type="project" value="InterPro"/>
</dbReference>
<evidence type="ECO:0000313" key="2">
    <source>
        <dbReference type="EMBL" id="KAK3913571.1"/>
    </source>
</evidence>
<feature type="transmembrane region" description="Helical" evidence="1">
    <location>
        <begin position="128"/>
        <end position="146"/>
    </location>
</feature>
<accession>A0AAE1H256</accession>
<name>A0AAE1H256_9NEOP</name>
<protein>
    <submittedName>
        <fullName evidence="2">NADH dehydrogenase [ubiquinone] 1 beta subcomplex subunit 8, mitochondrial</fullName>
    </submittedName>
</protein>
<dbReference type="PANTHER" id="PTHR12840:SF1">
    <property type="entry name" value="NADH DEHYDROGENASE [UBIQUINONE] 1 BETA SUBCOMPLEX SUBUNIT 8, MITOCHONDRIAL"/>
    <property type="match status" value="1"/>
</dbReference>
<proteinExistence type="predicted"/>
<dbReference type="Proteomes" id="UP001219518">
    <property type="component" value="Unassembled WGS sequence"/>
</dbReference>
<dbReference type="InterPro" id="IPR008699">
    <property type="entry name" value="NDUFB8"/>
</dbReference>
<reference evidence="2" key="2">
    <citation type="journal article" date="2023" name="BMC Genomics">
        <title>Pest status, molecular evolution, and epigenetic factors derived from the genome assembly of Frankliniella fusca, a thysanopteran phytovirus vector.</title>
        <authorList>
            <person name="Catto M.A."/>
            <person name="Labadie P.E."/>
            <person name="Jacobson A.L."/>
            <person name="Kennedy G.G."/>
            <person name="Srinivasan R."/>
            <person name="Hunt B.G."/>
        </authorList>
    </citation>
    <scope>NUCLEOTIDE SEQUENCE</scope>
    <source>
        <strain evidence="2">PL_HMW_Pooled</strain>
    </source>
</reference>